<dbReference type="KEGG" id="foc:113211329"/>
<feature type="compositionally biased region" description="Polar residues" evidence="3">
    <location>
        <begin position="1"/>
        <end position="29"/>
    </location>
</feature>
<dbReference type="GO" id="GO:0005737">
    <property type="term" value="C:cytoplasm"/>
    <property type="evidence" value="ECO:0007669"/>
    <property type="project" value="UniProtKB-ARBA"/>
</dbReference>
<dbReference type="Proteomes" id="UP000504606">
    <property type="component" value="Unplaced"/>
</dbReference>
<keyword evidence="1 2" id="KW-0727">SH2 domain</keyword>
<dbReference type="InterPro" id="IPR051751">
    <property type="entry name" value="Immunoreceptor_sig_adapters"/>
</dbReference>
<protein>
    <submittedName>
        <fullName evidence="6">Uncharacterized protein LOC113211329 isoform X1</fullName>
    </submittedName>
</protein>
<dbReference type="GO" id="GO:0007169">
    <property type="term" value="P:cell surface receptor protein tyrosine kinase signaling pathway"/>
    <property type="evidence" value="ECO:0007669"/>
    <property type="project" value="TreeGrafter"/>
</dbReference>
<feature type="compositionally biased region" description="Polar residues" evidence="3">
    <location>
        <begin position="281"/>
        <end position="299"/>
    </location>
</feature>
<feature type="domain" description="SH2" evidence="4">
    <location>
        <begin position="447"/>
        <end position="544"/>
    </location>
</feature>
<feature type="region of interest" description="Disordered" evidence="3">
    <location>
        <begin position="324"/>
        <end position="363"/>
    </location>
</feature>
<name>A0A6J1T1K1_FRAOC</name>
<dbReference type="PROSITE" id="PS50001">
    <property type="entry name" value="SH2"/>
    <property type="match status" value="1"/>
</dbReference>
<feature type="region of interest" description="Disordered" evidence="3">
    <location>
        <begin position="196"/>
        <end position="237"/>
    </location>
</feature>
<feature type="compositionally biased region" description="Low complexity" evidence="3">
    <location>
        <begin position="331"/>
        <end position="350"/>
    </location>
</feature>
<evidence type="ECO:0000256" key="2">
    <source>
        <dbReference type="PROSITE-ProRule" id="PRU00191"/>
    </source>
</evidence>
<evidence type="ECO:0000313" key="5">
    <source>
        <dbReference type="Proteomes" id="UP000504606"/>
    </source>
</evidence>
<evidence type="ECO:0000313" key="6">
    <source>
        <dbReference type="RefSeq" id="XP_026285460.1"/>
    </source>
</evidence>
<evidence type="ECO:0000256" key="3">
    <source>
        <dbReference type="SAM" id="MobiDB-lite"/>
    </source>
</evidence>
<dbReference type="PANTHER" id="PTHR14098">
    <property type="entry name" value="SH2 DOMAIN CONTAINING PROTEIN"/>
    <property type="match status" value="1"/>
</dbReference>
<feature type="compositionally biased region" description="Basic and acidic residues" evidence="3">
    <location>
        <begin position="101"/>
        <end position="114"/>
    </location>
</feature>
<dbReference type="Gene3D" id="3.30.505.10">
    <property type="entry name" value="SH2 domain"/>
    <property type="match status" value="1"/>
</dbReference>
<feature type="compositionally biased region" description="Pro residues" evidence="3">
    <location>
        <begin position="408"/>
        <end position="422"/>
    </location>
</feature>
<feature type="region of interest" description="Disordered" evidence="3">
    <location>
        <begin position="1"/>
        <end position="52"/>
    </location>
</feature>
<feature type="compositionally biased region" description="Low complexity" evidence="3">
    <location>
        <begin position="157"/>
        <end position="169"/>
    </location>
</feature>
<proteinExistence type="predicted"/>
<dbReference type="GO" id="GO:0035556">
    <property type="term" value="P:intracellular signal transduction"/>
    <property type="evidence" value="ECO:0007669"/>
    <property type="project" value="TreeGrafter"/>
</dbReference>
<dbReference type="InterPro" id="IPR036860">
    <property type="entry name" value="SH2_dom_sf"/>
</dbReference>
<feature type="region of interest" description="Disordered" evidence="3">
    <location>
        <begin position="375"/>
        <end position="437"/>
    </location>
</feature>
<accession>A0A6J1T1K1</accession>
<dbReference type="Pfam" id="PF00017">
    <property type="entry name" value="SH2"/>
    <property type="match status" value="1"/>
</dbReference>
<gene>
    <name evidence="6" type="primary">LOC113211329</name>
</gene>
<feature type="compositionally biased region" description="Basic and acidic residues" evidence="3">
    <location>
        <begin position="144"/>
        <end position="155"/>
    </location>
</feature>
<sequence length="553" mass="59912">MQNQSVSSPASNNGNVLPSGSVYCSTSTLSDSGSWDTDFDDDQNSESSGFYGDVGATIVDKPEIQIKPSGVGRVAALAKTVAASLAASGHSSSAKFQKPLKKNEIDDSRGILRSPDRHQVKTVLRPSKIMPSGLVSVANQHGSFHNDKPTLKDKPVLTSNNNLNRNSLSGLPKPPGPESEQVQQVIGALGQLWSSDSMSLSSQTQSDDDYEPMQSDSSSPQLPRLSPHHPMYGGSQNVSHEDIHKRIHSIDNHASIPDLHSNTLVHSFLHSTTRASEHLTAGNSNSAQPKISPQVTSQSTPFLHSSAAAAALAAAAASAATSRLSQCSKRSSGCDSVYSPSSGSSISETSHQTMTQSRENGDGVYEPIEEKQKIDSISQKSFLHSSQISEKCDGKRSSTTAKSQVSDPRPPVPNRPLPPTPRPHPETNSSPETSKGGLCISNLEHQPWFQNVDRKQAEELIKNGIDGYFLIRPSSQSQNPLTLTLWFNNRVYNISVRQRKDGRIALGFEKPDEQSFSSIEEMVINYQSENLLLFSRNERTGRTVLTKSPPREI</sequence>
<dbReference type="RefSeq" id="XP_026285460.1">
    <property type="nucleotide sequence ID" value="XM_026429675.2"/>
</dbReference>
<feature type="region of interest" description="Disordered" evidence="3">
    <location>
        <begin position="275"/>
        <end position="299"/>
    </location>
</feature>
<evidence type="ECO:0000256" key="1">
    <source>
        <dbReference type="ARBA" id="ARBA00022999"/>
    </source>
</evidence>
<keyword evidence="5" id="KW-1185">Reference proteome</keyword>
<feature type="compositionally biased region" description="Polar residues" evidence="3">
    <location>
        <begin position="397"/>
        <end position="406"/>
    </location>
</feature>
<feature type="region of interest" description="Disordered" evidence="3">
    <location>
        <begin position="139"/>
        <end position="183"/>
    </location>
</feature>
<dbReference type="SMART" id="SM00252">
    <property type="entry name" value="SH2"/>
    <property type="match status" value="1"/>
</dbReference>
<dbReference type="SUPFAM" id="SSF55550">
    <property type="entry name" value="SH2 domain"/>
    <property type="match status" value="1"/>
</dbReference>
<feature type="region of interest" description="Disordered" evidence="3">
    <location>
        <begin position="88"/>
        <end position="114"/>
    </location>
</feature>
<dbReference type="OrthoDB" id="10044490at2759"/>
<dbReference type="PANTHER" id="PTHR14098:SF14">
    <property type="entry name" value="SH2 DOMAIN-CONTAINING PROTEIN"/>
    <property type="match status" value="1"/>
</dbReference>
<feature type="compositionally biased region" description="Low complexity" evidence="3">
    <location>
        <begin position="196"/>
        <end position="205"/>
    </location>
</feature>
<reference evidence="6" key="1">
    <citation type="submission" date="2025-08" db="UniProtKB">
        <authorList>
            <consortium name="RefSeq"/>
        </authorList>
    </citation>
    <scope>IDENTIFICATION</scope>
    <source>
        <tissue evidence="6">Whole organism</tissue>
    </source>
</reference>
<evidence type="ECO:0000259" key="4">
    <source>
        <dbReference type="PROSITE" id="PS50001"/>
    </source>
</evidence>
<dbReference type="AlphaFoldDB" id="A0A6J1T1K1"/>
<dbReference type="InterPro" id="IPR000980">
    <property type="entry name" value="SH2"/>
</dbReference>
<feature type="compositionally biased region" description="Polar residues" evidence="3">
    <location>
        <begin position="375"/>
        <end position="389"/>
    </location>
</feature>
<dbReference type="GeneID" id="113211329"/>
<organism evidence="5 6">
    <name type="scientific">Frankliniella occidentalis</name>
    <name type="common">Western flower thrips</name>
    <name type="synonym">Euthrips occidentalis</name>
    <dbReference type="NCBI Taxonomy" id="133901"/>
    <lineage>
        <taxon>Eukaryota</taxon>
        <taxon>Metazoa</taxon>
        <taxon>Ecdysozoa</taxon>
        <taxon>Arthropoda</taxon>
        <taxon>Hexapoda</taxon>
        <taxon>Insecta</taxon>
        <taxon>Pterygota</taxon>
        <taxon>Neoptera</taxon>
        <taxon>Paraneoptera</taxon>
        <taxon>Thysanoptera</taxon>
        <taxon>Terebrantia</taxon>
        <taxon>Thripoidea</taxon>
        <taxon>Thripidae</taxon>
        <taxon>Frankliniella</taxon>
    </lineage>
</organism>